<dbReference type="Proteomes" id="UP001304300">
    <property type="component" value="Chromosome"/>
</dbReference>
<dbReference type="AlphaFoldDB" id="A0AAQ3L8Y2"/>
<dbReference type="InterPro" id="IPR011008">
    <property type="entry name" value="Dimeric_a/b-barrel"/>
</dbReference>
<accession>A0AAQ3L8Y2</accession>
<sequence>MITHSVYFWTDKPGDEAGDKIIEGAKALLAPIPGVSNFRVGPSMSSSRAVVDDSFGAAICMDFENREALQAYLEHPTHIQFVTECVKPFSGRYVVYDIES</sequence>
<dbReference type="Gene3D" id="3.30.70.100">
    <property type="match status" value="1"/>
</dbReference>
<name>A0AAQ3L8Y2_9BACT</name>
<protein>
    <submittedName>
        <fullName evidence="2">Dabb family protein</fullName>
    </submittedName>
</protein>
<dbReference type="PROSITE" id="PS51502">
    <property type="entry name" value="S_R_A_B_BARREL"/>
    <property type="match status" value="1"/>
</dbReference>
<dbReference type="KEGG" id="puo:RZN69_00390"/>
<reference evidence="2 3" key="1">
    <citation type="submission" date="2023-10" db="EMBL/GenBank/DDBJ databases">
        <title>Rubellicoccus peritrichatus gen. nov., sp. nov., isolated from an algae of coral reef tank.</title>
        <authorList>
            <person name="Luo J."/>
        </authorList>
    </citation>
    <scope>NUCLEOTIDE SEQUENCE [LARGE SCALE GENOMIC DNA]</scope>
    <source>
        <strain evidence="2 3">CR14</strain>
    </source>
</reference>
<evidence type="ECO:0000313" key="3">
    <source>
        <dbReference type="Proteomes" id="UP001304300"/>
    </source>
</evidence>
<keyword evidence="3" id="KW-1185">Reference proteome</keyword>
<gene>
    <name evidence="2" type="ORF">RZN69_00390</name>
</gene>
<feature type="domain" description="Stress-response A/B barrel" evidence="1">
    <location>
        <begin position="2"/>
        <end position="98"/>
    </location>
</feature>
<dbReference type="Pfam" id="PF07876">
    <property type="entry name" value="Dabb"/>
    <property type="match status" value="1"/>
</dbReference>
<dbReference type="InterPro" id="IPR013097">
    <property type="entry name" value="Dabb"/>
</dbReference>
<dbReference type="SMART" id="SM00886">
    <property type="entry name" value="Dabb"/>
    <property type="match status" value="1"/>
</dbReference>
<dbReference type="EMBL" id="CP136920">
    <property type="protein sequence ID" value="WOO41525.1"/>
    <property type="molecule type" value="Genomic_DNA"/>
</dbReference>
<evidence type="ECO:0000259" key="1">
    <source>
        <dbReference type="PROSITE" id="PS51502"/>
    </source>
</evidence>
<organism evidence="2 3">
    <name type="scientific">Rubellicoccus peritrichatus</name>
    <dbReference type="NCBI Taxonomy" id="3080537"/>
    <lineage>
        <taxon>Bacteria</taxon>
        <taxon>Pseudomonadati</taxon>
        <taxon>Verrucomicrobiota</taxon>
        <taxon>Opitutia</taxon>
        <taxon>Puniceicoccales</taxon>
        <taxon>Cerasicoccaceae</taxon>
        <taxon>Rubellicoccus</taxon>
    </lineage>
</organism>
<dbReference type="SUPFAM" id="SSF54909">
    <property type="entry name" value="Dimeric alpha+beta barrel"/>
    <property type="match status" value="1"/>
</dbReference>
<dbReference type="RefSeq" id="WP_317834009.1">
    <property type="nucleotide sequence ID" value="NZ_CP136920.1"/>
</dbReference>
<proteinExistence type="predicted"/>
<evidence type="ECO:0000313" key="2">
    <source>
        <dbReference type="EMBL" id="WOO41525.1"/>
    </source>
</evidence>